<dbReference type="AlphaFoldDB" id="A0A364L2L2"/>
<reference evidence="4 5" key="1">
    <citation type="journal article" date="2017" name="Biotechnol. Biofuels">
        <title>Differential beta-glucosidase expression as a function of carbon source availability in Talaromyces amestolkiae: a genomic and proteomic approach.</title>
        <authorList>
            <person name="de Eugenio L.I."/>
            <person name="Mendez-Liter J.A."/>
            <person name="Nieto-Dominguez M."/>
            <person name="Alonso L."/>
            <person name="Gil-Munoz J."/>
            <person name="Barriuso J."/>
            <person name="Prieto A."/>
            <person name="Martinez M.J."/>
        </authorList>
    </citation>
    <scope>NUCLEOTIDE SEQUENCE [LARGE SCALE GENOMIC DNA]</scope>
    <source>
        <strain evidence="4 5">CIB</strain>
    </source>
</reference>
<evidence type="ECO:0000256" key="1">
    <source>
        <dbReference type="SAM" id="MobiDB-lite"/>
    </source>
</evidence>
<feature type="signal peptide" evidence="3">
    <location>
        <begin position="1"/>
        <end position="21"/>
    </location>
</feature>
<dbReference type="GeneID" id="63795277"/>
<feature type="compositionally biased region" description="Polar residues" evidence="1">
    <location>
        <begin position="100"/>
        <end position="112"/>
    </location>
</feature>
<protein>
    <submittedName>
        <fullName evidence="4">Uncharacterized protein</fullName>
    </submittedName>
</protein>
<gene>
    <name evidence="4" type="ORF">BHQ10_006061</name>
</gene>
<feature type="region of interest" description="Disordered" evidence="1">
    <location>
        <begin position="100"/>
        <end position="204"/>
    </location>
</feature>
<dbReference type="RefSeq" id="XP_040734565.1">
    <property type="nucleotide sequence ID" value="XM_040878606.1"/>
</dbReference>
<feature type="transmembrane region" description="Helical" evidence="2">
    <location>
        <begin position="41"/>
        <end position="58"/>
    </location>
</feature>
<accession>A0A364L2L2</accession>
<dbReference type="Proteomes" id="UP000249363">
    <property type="component" value="Unassembled WGS sequence"/>
</dbReference>
<keyword evidence="3" id="KW-0732">Signal</keyword>
<sequence>MALSHLFYFICIAGALPIAIQEPPPAPNPRPGPEKWFEDNWWMVVGGIGLLGLLALIWRRLDKTETWKFWLWDFRRRGREAEYIELGETRERNLTASALQNHNLEGSGQQPLDDTESGETRERNLTVSALPNDNPEGSGQKPPGENETPIETEEGPEETNTFVVAGPSRTRQLDVREGTRSSSPKGKEPIRGSDGPLLAKIPSI</sequence>
<keyword evidence="2" id="KW-0812">Transmembrane</keyword>
<evidence type="ECO:0000313" key="5">
    <source>
        <dbReference type="Proteomes" id="UP000249363"/>
    </source>
</evidence>
<feature type="chain" id="PRO_5016561750" evidence="3">
    <location>
        <begin position="22"/>
        <end position="204"/>
    </location>
</feature>
<comment type="caution">
    <text evidence="4">The sequence shown here is derived from an EMBL/GenBank/DDBJ whole genome shotgun (WGS) entry which is preliminary data.</text>
</comment>
<feature type="compositionally biased region" description="Acidic residues" evidence="1">
    <location>
        <begin position="148"/>
        <end position="157"/>
    </location>
</feature>
<keyword evidence="5" id="KW-1185">Reference proteome</keyword>
<dbReference type="EMBL" id="MIKG01000011">
    <property type="protein sequence ID" value="RAO70049.1"/>
    <property type="molecule type" value="Genomic_DNA"/>
</dbReference>
<evidence type="ECO:0000256" key="2">
    <source>
        <dbReference type="SAM" id="Phobius"/>
    </source>
</evidence>
<keyword evidence="2" id="KW-0472">Membrane</keyword>
<keyword evidence="2" id="KW-1133">Transmembrane helix</keyword>
<feature type="compositionally biased region" description="Polar residues" evidence="1">
    <location>
        <begin position="125"/>
        <end position="137"/>
    </location>
</feature>
<evidence type="ECO:0000256" key="3">
    <source>
        <dbReference type="SAM" id="SignalP"/>
    </source>
</evidence>
<organism evidence="4 5">
    <name type="scientific">Talaromyces amestolkiae</name>
    <dbReference type="NCBI Taxonomy" id="1196081"/>
    <lineage>
        <taxon>Eukaryota</taxon>
        <taxon>Fungi</taxon>
        <taxon>Dikarya</taxon>
        <taxon>Ascomycota</taxon>
        <taxon>Pezizomycotina</taxon>
        <taxon>Eurotiomycetes</taxon>
        <taxon>Eurotiomycetidae</taxon>
        <taxon>Eurotiales</taxon>
        <taxon>Trichocomaceae</taxon>
        <taxon>Talaromyces</taxon>
        <taxon>Talaromyces sect. Talaromyces</taxon>
    </lineage>
</organism>
<feature type="compositionally biased region" description="Basic and acidic residues" evidence="1">
    <location>
        <begin position="171"/>
        <end position="191"/>
    </location>
</feature>
<name>A0A364L2L2_TALAM</name>
<evidence type="ECO:0000313" key="4">
    <source>
        <dbReference type="EMBL" id="RAO70049.1"/>
    </source>
</evidence>
<proteinExistence type="predicted"/>